<proteinExistence type="predicted"/>
<keyword evidence="3" id="KW-1185">Reference proteome</keyword>
<keyword evidence="1" id="KW-0472">Membrane</keyword>
<evidence type="ECO:0000313" key="3">
    <source>
        <dbReference type="Proteomes" id="UP001501510"/>
    </source>
</evidence>
<organism evidence="2 3">
    <name type="scientific">Clostridium oceanicum</name>
    <dbReference type="NCBI Taxonomy" id="1543"/>
    <lineage>
        <taxon>Bacteria</taxon>
        <taxon>Bacillati</taxon>
        <taxon>Bacillota</taxon>
        <taxon>Clostridia</taxon>
        <taxon>Eubacteriales</taxon>
        <taxon>Clostridiaceae</taxon>
        <taxon>Clostridium</taxon>
    </lineage>
</organism>
<name>A0ABN1JC52_9CLOT</name>
<keyword evidence="1" id="KW-0812">Transmembrane</keyword>
<protein>
    <recommendedName>
        <fullName evidence="4">Phage abortive infection protein</fullName>
    </recommendedName>
</protein>
<evidence type="ECO:0000256" key="1">
    <source>
        <dbReference type="SAM" id="Phobius"/>
    </source>
</evidence>
<feature type="transmembrane region" description="Helical" evidence="1">
    <location>
        <begin position="79"/>
        <end position="100"/>
    </location>
</feature>
<dbReference type="Proteomes" id="UP001501510">
    <property type="component" value="Unassembled WGS sequence"/>
</dbReference>
<reference evidence="2 3" key="1">
    <citation type="journal article" date="2019" name="Int. J. Syst. Evol. Microbiol.">
        <title>The Global Catalogue of Microorganisms (GCM) 10K type strain sequencing project: providing services to taxonomists for standard genome sequencing and annotation.</title>
        <authorList>
            <consortium name="The Broad Institute Genomics Platform"/>
            <consortium name="The Broad Institute Genome Sequencing Center for Infectious Disease"/>
            <person name="Wu L."/>
            <person name="Ma J."/>
        </authorList>
    </citation>
    <scope>NUCLEOTIDE SEQUENCE [LARGE SCALE GENOMIC DNA]</scope>
    <source>
        <strain evidence="2 3">JCM 1407</strain>
    </source>
</reference>
<feature type="transmembrane region" description="Helical" evidence="1">
    <location>
        <begin position="41"/>
        <end position="59"/>
    </location>
</feature>
<dbReference type="EMBL" id="BAAACG010000006">
    <property type="protein sequence ID" value="GAA0735626.1"/>
    <property type="molecule type" value="Genomic_DNA"/>
</dbReference>
<evidence type="ECO:0000313" key="2">
    <source>
        <dbReference type="EMBL" id="GAA0735626.1"/>
    </source>
</evidence>
<accession>A0ABN1JC52</accession>
<comment type="caution">
    <text evidence="2">The sequence shown here is derived from an EMBL/GenBank/DDBJ whole genome shotgun (WGS) entry which is preliminary data.</text>
</comment>
<sequence>MINIKERVNLLKKFINSCRIKTHEVKNLINTKERVNKENRILKISILVSIIGSIIFLSVLKYTYPNLSYSEWNSILSNFVAGAFGGIITLTTVYITLIGNKSQEYYKIKKDMQLKVCEDIIRKINESVTSIQKSFKENRGKKLLQLISEEIFIHDLNDDVSKTIKELINVYIANDLLLVDIYSEFKEFKNHMDGHNTCLKSIKENYKRDKYDKELNSNLIYLYECCLENMIEYLELFREEIYRQFYSDILKDEIYKYSEVLEERRLVKYERLVDMLSQVDTPDRIDETLEEKYKRIKESVDNLGTTA</sequence>
<evidence type="ECO:0008006" key="4">
    <source>
        <dbReference type="Google" id="ProtNLM"/>
    </source>
</evidence>
<keyword evidence="1" id="KW-1133">Transmembrane helix</keyword>
<dbReference type="RefSeq" id="WP_343759390.1">
    <property type="nucleotide sequence ID" value="NZ_BAAACG010000006.1"/>
</dbReference>
<gene>
    <name evidence="2" type="ORF">GCM10008906_09560</name>
</gene>